<keyword evidence="2" id="KW-0479">Metal-binding</keyword>
<dbReference type="PROSITE" id="PS51918">
    <property type="entry name" value="RADICAL_SAM"/>
    <property type="match status" value="1"/>
</dbReference>
<dbReference type="SFLD" id="SFLDS00029">
    <property type="entry name" value="Radical_SAM"/>
    <property type="match status" value="1"/>
</dbReference>
<dbReference type="CDD" id="cd01335">
    <property type="entry name" value="Radical_SAM"/>
    <property type="match status" value="1"/>
</dbReference>
<reference evidence="6 7" key="1">
    <citation type="submission" date="2019-03" db="EMBL/GenBank/DDBJ databases">
        <title>Draft genome sequences of novel Actinobacteria.</title>
        <authorList>
            <person name="Sahin N."/>
            <person name="Ay H."/>
            <person name="Saygin H."/>
        </authorList>
    </citation>
    <scope>NUCLEOTIDE SEQUENCE [LARGE SCALE GENOMIC DNA]</scope>
    <source>
        <strain evidence="6 7">DSM 45941</strain>
    </source>
</reference>
<dbReference type="Proteomes" id="UP000295578">
    <property type="component" value="Unassembled WGS sequence"/>
</dbReference>
<comment type="caution">
    <text evidence="6">The sequence shown here is derived from an EMBL/GenBank/DDBJ whole genome shotgun (WGS) entry which is preliminary data.</text>
</comment>
<evidence type="ECO:0000256" key="1">
    <source>
        <dbReference type="ARBA" id="ARBA00022691"/>
    </source>
</evidence>
<dbReference type="OrthoDB" id="9782387at2"/>
<dbReference type="InterPro" id="IPR013785">
    <property type="entry name" value="Aldolase_TIM"/>
</dbReference>
<dbReference type="AlphaFoldDB" id="A0A4R5AKT0"/>
<feature type="domain" description="Radical SAM core" evidence="5">
    <location>
        <begin position="6"/>
        <end position="219"/>
    </location>
</feature>
<protein>
    <submittedName>
        <fullName evidence="6">Radical SAM protein</fullName>
    </submittedName>
</protein>
<dbReference type="Pfam" id="PF04055">
    <property type="entry name" value="Radical_SAM"/>
    <property type="match status" value="1"/>
</dbReference>
<evidence type="ECO:0000313" key="7">
    <source>
        <dbReference type="Proteomes" id="UP000295578"/>
    </source>
</evidence>
<accession>A0A4R5AKT0</accession>
<dbReference type="InterPro" id="IPR007197">
    <property type="entry name" value="rSAM"/>
</dbReference>
<name>A0A4R5AKT0_9ACTN</name>
<evidence type="ECO:0000259" key="5">
    <source>
        <dbReference type="PROSITE" id="PS51918"/>
    </source>
</evidence>
<dbReference type="GO" id="GO:0003824">
    <property type="term" value="F:catalytic activity"/>
    <property type="evidence" value="ECO:0007669"/>
    <property type="project" value="InterPro"/>
</dbReference>
<dbReference type="PANTHER" id="PTHR11228:SF7">
    <property type="entry name" value="PQQA PEPTIDE CYCLASE"/>
    <property type="match status" value="1"/>
</dbReference>
<dbReference type="RefSeq" id="WP_132201063.1">
    <property type="nucleotide sequence ID" value="NZ_SMKY01000186.1"/>
</dbReference>
<dbReference type="PANTHER" id="PTHR11228">
    <property type="entry name" value="RADICAL SAM DOMAIN PROTEIN"/>
    <property type="match status" value="1"/>
</dbReference>
<evidence type="ECO:0000256" key="4">
    <source>
        <dbReference type="ARBA" id="ARBA00023014"/>
    </source>
</evidence>
<gene>
    <name evidence="6" type="ORF">E1293_31145</name>
</gene>
<organism evidence="6 7">
    <name type="scientific">Actinomadura darangshiensis</name>
    <dbReference type="NCBI Taxonomy" id="705336"/>
    <lineage>
        <taxon>Bacteria</taxon>
        <taxon>Bacillati</taxon>
        <taxon>Actinomycetota</taxon>
        <taxon>Actinomycetes</taxon>
        <taxon>Streptosporangiales</taxon>
        <taxon>Thermomonosporaceae</taxon>
        <taxon>Actinomadura</taxon>
    </lineage>
</organism>
<dbReference type="GO" id="GO:0051536">
    <property type="term" value="F:iron-sulfur cluster binding"/>
    <property type="evidence" value="ECO:0007669"/>
    <property type="project" value="UniProtKB-KW"/>
</dbReference>
<keyword evidence="1" id="KW-0949">S-adenosyl-L-methionine</keyword>
<evidence type="ECO:0000313" key="6">
    <source>
        <dbReference type="EMBL" id="TDD73518.1"/>
    </source>
</evidence>
<dbReference type="EMBL" id="SMKY01000186">
    <property type="protein sequence ID" value="TDD73518.1"/>
    <property type="molecule type" value="Genomic_DNA"/>
</dbReference>
<keyword evidence="3" id="KW-0408">Iron</keyword>
<evidence type="ECO:0000256" key="2">
    <source>
        <dbReference type="ARBA" id="ARBA00022723"/>
    </source>
</evidence>
<dbReference type="GO" id="GO:0046872">
    <property type="term" value="F:metal ion binding"/>
    <property type="evidence" value="ECO:0007669"/>
    <property type="project" value="UniProtKB-KW"/>
</dbReference>
<proteinExistence type="predicted"/>
<dbReference type="SFLD" id="SFLDG01067">
    <property type="entry name" value="SPASM/twitch_domain_containing"/>
    <property type="match status" value="1"/>
</dbReference>
<dbReference type="Gene3D" id="3.20.20.70">
    <property type="entry name" value="Aldolase class I"/>
    <property type="match status" value="1"/>
</dbReference>
<keyword evidence="7" id="KW-1185">Reference proteome</keyword>
<sequence length="259" mass="28296">MFPADLVFPTSVCLRVTRRCNAACSFCQAPNTSRVMLTVAEIERIVAALRERGVATVKLSGGEPTSRADLAQIVMECGNQSVKPVVITNGISMHASVLSALKKVGGELKFSVHRPDSSNDLVLRVPSYQRVLAGIAASRSRSIPFSVNTVIAPGSTDLLPRMIGFAVEQGARKVSFIPVVPRGRAQARPEFEFDDAGLDSVRSAIGELSARYEPYIDVRCIDIRKRDYWIVENDGSLWLEKARDDDDVLICEKSALMAL</sequence>
<keyword evidence="4" id="KW-0411">Iron-sulfur</keyword>
<dbReference type="SUPFAM" id="SSF102114">
    <property type="entry name" value="Radical SAM enzymes"/>
    <property type="match status" value="1"/>
</dbReference>
<dbReference type="InterPro" id="IPR050377">
    <property type="entry name" value="Radical_SAM_PqqE_MftC-like"/>
</dbReference>
<evidence type="ECO:0000256" key="3">
    <source>
        <dbReference type="ARBA" id="ARBA00023004"/>
    </source>
</evidence>
<dbReference type="InterPro" id="IPR058240">
    <property type="entry name" value="rSAM_sf"/>
</dbReference>